<dbReference type="OrthoDB" id="4376109at2"/>
<keyword evidence="4" id="KW-1185">Reference proteome</keyword>
<keyword evidence="1" id="KW-0010">Activator</keyword>
<dbReference type="SUPFAM" id="SSF57884">
    <property type="entry name" value="Ada DNA repair protein, N-terminal domain (N-Ada 10)"/>
    <property type="match status" value="1"/>
</dbReference>
<sequence>MVKAGSAGKYIGNSNSKKFHYPDCQWAQKISPSNRVEFNTREEAVNAGYQPCKVCRP</sequence>
<evidence type="ECO:0000256" key="1">
    <source>
        <dbReference type="ARBA" id="ARBA00023159"/>
    </source>
</evidence>
<dbReference type="InterPro" id="IPR035451">
    <property type="entry name" value="Ada-like_dom_sf"/>
</dbReference>
<dbReference type="GO" id="GO:0006281">
    <property type="term" value="P:DNA repair"/>
    <property type="evidence" value="ECO:0007669"/>
    <property type="project" value="InterPro"/>
</dbReference>
<dbReference type="Gene3D" id="3.40.10.10">
    <property type="entry name" value="DNA Methylphosphotriester Repair Domain"/>
    <property type="match status" value="1"/>
</dbReference>
<dbReference type="GO" id="GO:0008168">
    <property type="term" value="F:methyltransferase activity"/>
    <property type="evidence" value="ECO:0007669"/>
    <property type="project" value="InterPro"/>
</dbReference>
<reference evidence="3 4" key="1">
    <citation type="submission" date="2019-10" db="EMBL/GenBank/DDBJ databases">
        <title>Comparative genomics of sulfur disproportionating microorganisms.</title>
        <authorList>
            <person name="Ward L.M."/>
            <person name="Bertran E."/>
            <person name="Johnston D."/>
        </authorList>
    </citation>
    <scope>NUCLEOTIDE SEQUENCE [LARGE SCALE GENOMIC DNA]</scope>
    <source>
        <strain evidence="3 4">DSM 14055</strain>
    </source>
</reference>
<evidence type="ECO:0000313" key="3">
    <source>
        <dbReference type="EMBL" id="MQL50853.1"/>
    </source>
</evidence>
<dbReference type="RefSeq" id="WP_152944775.1">
    <property type="nucleotide sequence ID" value="NZ_WHYR01000002.1"/>
</dbReference>
<dbReference type="InterPro" id="IPR004026">
    <property type="entry name" value="Ada_DNA_repair_Zn-bd"/>
</dbReference>
<evidence type="ECO:0000313" key="4">
    <source>
        <dbReference type="Proteomes" id="UP000441717"/>
    </source>
</evidence>
<comment type="caution">
    <text evidence="3">The sequence shown here is derived from an EMBL/GenBank/DDBJ whole genome shotgun (WGS) entry which is preliminary data.</text>
</comment>
<dbReference type="GO" id="GO:0003677">
    <property type="term" value="F:DNA binding"/>
    <property type="evidence" value="ECO:0007669"/>
    <property type="project" value="InterPro"/>
</dbReference>
<protein>
    <recommendedName>
        <fullName evidence="2">Ada DNA repair metal-binding domain-containing protein</fullName>
    </recommendedName>
</protein>
<proteinExistence type="predicted"/>
<name>A0A6N7IMG7_9FIRM</name>
<dbReference type="AlphaFoldDB" id="A0A6N7IMG7"/>
<dbReference type="GO" id="GO:0008270">
    <property type="term" value="F:zinc ion binding"/>
    <property type="evidence" value="ECO:0007669"/>
    <property type="project" value="InterPro"/>
</dbReference>
<organism evidence="3 4">
    <name type="scientific">Desulfofundulus thermobenzoicus</name>
    <dbReference type="NCBI Taxonomy" id="29376"/>
    <lineage>
        <taxon>Bacteria</taxon>
        <taxon>Bacillati</taxon>
        <taxon>Bacillota</taxon>
        <taxon>Clostridia</taxon>
        <taxon>Eubacteriales</taxon>
        <taxon>Peptococcaceae</taxon>
        <taxon>Desulfofundulus</taxon>
    </lineage>
</organism>
<dbReference type="GO" id="GO:0006355">
    <property type="term" value="P:regulation of DNA-templated transcription"/>
    <property type="evidence" value="ECO:0007669"/>
    <property type="project" value="InterPro"/>
</dbReference>
<dbReference type="Pfam" id="PF02805">
    <property type="entry name" value="Ada_Zn_binding"/>
    <property type="match status" value="1"/>
</dbReference>
<dbReference type="EMBL" id="WHYR01000002">
    <property type="protein sequence ID" value="MQL50853.1"/>
    <property type="molecule type" value="Genomic_DNA"/>
</dbReference>
<evidence type="ECO:0000259" key="2">
    <source>
        <dbReference type="Pfam" id="PF02805"/>
    </source>
</evidence>
<feature type="domain" description="Ada DNA repair metal-binding" evidence="2">
    <location>
        <begin position="10"/>
        <end position="57"/>
    </location>
</feature>
<gene>
    <name evidence="3" type="ORF">GFC01_00890</name>
</gene>
<accession>A0A6N7IMG7</accession>
<dbReference type="Proteomes" id="UP000441717">
    <property type="component" value="Unassembled WGS sequence"/>
</dbReference>